<evidence type="ECO:0000313" key="1">
    <source>
        <dbReference type="EMBL" id="RPB27299.1"/>
    </source>
</evidence>
<dbReference type="Proteomes" id="UP000267821">
    <property type="component" value="Unassembled WGS sequence"/>
</dbReference>
<sequence length="157" mass="17964">MDRIRALRRPQSKLTKEASNSQLEAKAKVLLAALGPCITEEQQKVSDLVQTITRDLSLLEQDTQTHNKIVNDMNITLNKIRDKNPEQEREWETKIQTTIQGFVQGKIDKKMPTLASQVDEVFDLIEQKIELPDAELGSEWFEEVIRSTKVIANYTKG</sequence>
<organism evidence="1 2">
    <name type="scientific">Terfezia boudieri ATCC MYA-4762</name>
    <dbReference type="NCBI Taxonomy" id="1051890"/>
    <lineage>
        <taxon>Eukaryota</taxon>
        <taxon>Fungi</taxon>
        <taxon>Dikarya</taxon>
        <taxon>Ascomycota</taxon>
        <taxon>Pezizomycotina</taxon>
        <taxon>Pezizomycetes</taxon>
        <taxon>Pezizales</taxon>
        <taxon>Pezizaceae</taxon>
        <taxon>Terfezia</taxon>
    </lineage>
</organism>
<reference evidence="1 2" key="1">
    <citation type="journal article" date="2018" name="Nat. Ecol. Evol.">
        <title>Pezizomycetes genomes reveal the molecular basis of ectomycorrhizal truffle lifestyle.</title>
        <authorList>
            <person name="Murat C."/>
            <person name="Payen T."/>
            <person name="Noel B."/>
            <person name="Kuo A."/>
            <person name="Morin E."/>
            <person name="Chen J."/>
            <person name="Kohler A."/>
            <person name="Krizsan K."/>
            <person name="Balestrini R."/>
            <person name="Da Silva C."/>
            <person name="Montanini B."/>
            <person name="Hainaut M."/>
            <person name="Levati E."/>
            <person name="Barry K.W."/>
            <person name="Belfiori B."/>
            <person name="Cichocki N."/>
            <person name="Clum A."/>
            <person name="Dockter R.B."/>
            <person name="Fauchery L."/>
            <person name="Guy J."/>
            <person name="Iotti M."/>
            <person name="Le Tacon F."/>
            <person name="Lindquist E.A."/>
            <person name="Lipzen A."/>
            <person name="Malagnac F."/>
            <person name="Mello A."/>
            <person name="Molinier V."/>
            <person name="Miyauchi S."/>
            <person name="Poulain J."/>
            <person name="Riccioni C."/>
            <person name="Rubini A."/>
            <person name="Sitrit Y."/>
            <person name="Splivallo R."/>
            <person name="Traeger S."/>
            <person name="Wang M."/>
            <person name="Zifcakova L."/>
            <person name="Wipf D."/>
            <person name="Zambonelli A."/>
            <person name="Paolocci F."/>
            <person name="Nowrousian M."/>
            <person name="Ottonello S."/>
            <person name="Baldrian P."/>
            <person name="Spatafora J.W."/>
            <person name="Henrissat B."/>
            <person name="Nagy L.G."/>
            <person name="Aury J.M."/>
            <person name="Wincker P."/>
            <person name="Grigoriev I.V."/>
            <person name="Bonfante P."/>
            <person name="Martin F.M."/>
        </authorList>
    </citation>
    <scope>NUCLEOTIDE SEQUENCE [LARGE SCALE GENOMIC DNA]</scope>
    <source>
        <strain evidence="1 2">ATCC MYA-4762</strain>
    </source>
</reference>
<protein>
    <submittedName>
        <fullName evidence="1">Uncharacterized protein</fullName>
    </submittedName>
</protein>
<gene>
    <name evidence="1" type="ORF">L211DRAFT_846129</name>
</gene>
<proteinExistence type="predicted"/>
<keyword evidence="2" id="KW-1185">Reference proteome</keyword>
<dbReference type="AlphaFoldDB" id="A0A3N4M0D2"/>
<accession>A0A3N4M0D2</accession>
<evidence type="ECO:0000313" key="2">
    <source>
        <dbReference type="Proteomes" id="UP000267821"/>
    </source>
</evidence>
<dbReference type="EMBL" id="ML121531">
    <property type="protein sequence ID" value="RPB27299.1"/>
    <property type="molecule type" value="Genomic_DNA"/>
</dbReference>
<dbReference type="InParanoid" id="A0A3N4M0D2"/>
<name>A0A3N4M0D2_9PEZI</name>